<dbReference type="PIRSF" id="PIRSF026426">
    <property type="entry name" value="DUF1499"/>
    <property type="match status" value="1"/>
</dbReference>
<dbReference type="Pfam" id="PF07386">
    <property type="entry name" value="DUF1499"/>
    <property type="match status" value="1"/>
</dbReference>
<comment type="caution">
    <text evidence="2">The sequence shown here is derived from an EMBL/GenBank/DDBJ whole genome shotgun (WGS) entry which is preliminary data.</text>
</comment>
<keyword evidence="1" id="KW-0732">Signal</keyword>
<reference evidence="2 3" key="1">
    <citation type="submission" date="2024-09" db="EMBL/GenBank/DDBJ databases">
        <authorList>
            <person name="Sun Q."/>
            <person name="Mori K."/>
        </authorList>
    </citation>
    <scope>NUCLEOTIDE SEQUENCE [LARGE SCALE GENOMIC DNA]</scope>
    <source>
        <strain evidence="2 3">CECT 8064</strain>
    </source>
</reference>
<sequence length="140" mass="15849">MKYPLIFSVLLLTACSQTPAQIADRSATLCPDSPNCVSTQDSRESHHLAPFLLSESATLDQIQQVATTLPRAKTAVKQADYLRIEYTSLVFRFVDDLELRISGRELWVRSQSRVGYYDFGVNRQRAQALRDSLQQAQLIE</sequence>
<feature type="chain" id="PRO_5046004778" evidence="1">
    <location>
        <begin position="21"/>
        <end position="140"/>
    </location>
</feature>
<dbReference type="InterPro" id="IPR010865">
    <property type="entry name" value="DUF1499"/>
</dbReference>
<evidence type="ECO:0000256" key="1">
    <source>
        <dbReference type="SAM" id="SignalP"/>
    </source>
</evidence>
<accession>A0ABV5HNT7</accession>
<dbReference type="EMBL" id="JBHMEP010000003">
    <property type="protein sequence ID" value="MFB9135924.1"/>
    <property type="molecule type" value="Genomic_DNA"/>
</dbReference>
<protein>
    <submittedName>
        <fullName evidence="2">DUF1499 domain-containing protein</fullName>
    </submittedName>
</protein>
<feature type="signal peptide" evidence="1">
    <location>
        <begin position="1"/>
        <end position="20"/>
    </location>
</feature>
<proteinExistence type="predicted"/>
<evidence type="ECO:0000313" key="2">
    <source>
        <dbReference type="EMBL" id="MFB9135924.1"/>
    </source>
</evidence>
<name>A0ABV5HNT7_9VIBR</name>
<evidence type="ECO:0000313" key="3">
    <source>
        <dbReference type="Proteomes" id="UP001589645"/>
    </source>
</evidence>
<dbReference type="RefSeq" id="WP_390193542.1">
    <property type="nucleotide sequence ID" value="NZ_JBHMEP010000003.1"/>
</dbReference>
<dbReference type="PROSITE" id="PS51257">
    <property type="entry name" value="PROKAR_LIPOPROTEIN"/>
    <property type="match status" value="1"/>
</dbReference>
<dbReference type="PANTHER" id="PTHR34801:SF6">
    <property type="entry name" value="SLL1620 PROTEIN"/>
    <property type="match status" value="1"/>
</dbReference>
<gene>
    <name evidence="2" type="ORF">ACFFUV_13200</name>
</gene>
<keyword evidence="3" id="KW-1185">Reference proteome</keyword>
<dbReference type="Proteomes" id="UP001589645">
    <property type="component" value="Unassembled WGS sequence"/>
</dbReference>
<organism evidence="2 3">
    <name type="scientific">Vibrio olivae</name>
    <dbReference type="NCBI Taxonomy" id="1243002"/>
    <lineage>
        <taxon>Bacteria</taxon>
        <taxon>Pseudomonadati</taxon>
        <taxon>Pseudomonadota</taxon>
        <taxon>Gammaproteobacteria</taxon>
        <taxon>Vibrionales</taxon>
        <taxon>Vibrionaceae</taxon>
        <taxon>Vibrio</taxon>
    </lineage>
</organism>
<dbReference type="PANTHER" id="PTHR34801">
    <property type="entry name" value="EXPRESSED PROTEIN"/>
    <property type="match status" value="1"/>
</dbReference>